<evidence type="ECO:0000313" key="7">
    <source>
        <dbReference type="Proteomes" id="UP000733744"/>
    </source>
</evidence>
<gene>
    <name evidence="6" type="ORF">EKO24_001710</name>
</gene>
<keyword evidence="7" id="KW-1185">Reference proteome</keyword>
<dbReference type="PANTHER" id="PTHR23082:SF0">
    <property type="entry name" value="GENERAL TRANSCRIPTION FACTOR 3C POLYPEPTIDE 3"/>
    <property type="match status" value="1"/>
</dbReference>
<dbReference type="PROSITE" id="PS50110">
    <property type="entry name" value="RESPONSE_REGULATORY"/>
    <property type="match status" value="1"/>
</dbReference>
<comment type="caution">
    <text evidence="6">The sequence shown here is derived from an EMBL/GenBank/DDBJ whole genome shotgun (WGS) entry which is preliminary data.</text>
</comment>
<dbReference type="PROSITE" id="PS50005">
    <property type="entry name" value="TPR"/>
    <property type="match status" value="2"/>
</dbReference>
<dbReference type="Pfam" id="PF07719">
    <property type="entry name" value="TPR_2"/>
    <property type="match status" value="1"/>
</dbReference>
<keyword evidence="2 4" id="KW-0802">TPR repeat</keyword>
<dbReference type="InterPro" id="IPR019734">
    <property type="entry name" value="TPR_rpt"/>
</dbReference>
<evidence type="ECO:0000256" key="2">
    <source>
        <dbReference type="ARBA" id="ARBA00022803"/>
    </source>
</evidence>
<dbReference type="InterPro" id="IPR011006">
    <property type="entry name" value="CheY-like_superfamily"/>
</dbReference>
<reference evidence="6 7" key="1">
    <citation type="journal article" date="2019" name="Antonie Van Leeuwenhoek">
        <title>Description of 'Ca. Methylobacter oryzae' KRF1, a novel species from the environmentally important Methylobacter clade 2.</title>
        <authorList>
            <person name="Khatri K."/>
            <person name="Mohite J.A."/>
            <person name="Pandit P.S."/>
            <person name="Bahulikar R."/>
            <person name="Rahalkar M.C."/>
        </authorList>
    </citation>
    <scope>NUCLEOTIDE SEQUENCE [LARGE SCALE GENOMIC DNA]</scope>
    <source>
        <strain evidence="6 7">KRF1</strain>
    </source>
</reference>
<dbReference type="Pfam" id="PF00072">
    <property type="entry name" value="Response_reg"/>
    <property type="match status" value="1"/>
</dbReference>
<dbReference type="Proteomes" id="UP000733744">
    <property type="component" value="Unassembled WGS sequence"/>
</dbReference>
<feature type="modified residue" description="4-aspartylphosphate" evidence="3">
    <location>
        <position position="59"/>
    </location>
</feature>
<dbReference type="EMBL" id="RYFG02000009">
    <property type="protein sequence ID" value="TRX03025.1"/>
    <property type="molecule type" value="Genomic_DNA"/>
</dbReference>
<dbReference type="PANTHER" id="PTHR23082">
    <property type="entry name" value="TRANSCRIPTION INITIATION FACTOR IIIC TFIIIC , POLYPEPTIDE 3-RELATED"/>
    <property type="match status" value="1"/>
</dbReference>
<dbReference type="SMART" id="SM00028">
    <property type="entry name" value="TPR"/>
    <property type="match status" value="4"/>
</dbReference>
<proteinExistence type="predicted"/>
<evidence type="ECO:0000256" key="1">
    <source>
        <dbReference type="ARBA" id="ARBA00022737"/>
    </source>
</evidence>
<name>A0ABY3CGL3_9GAMM</name>
<evidence type="ECO:0000256" key="3">
    <source>
        <dbReference type="PROSITE-ProRule" id="PRU00169"/>
    </source>
</evidence>
<dbReference type="SUPFAM" id="SSF52172">
    <property type="entry name" value="CheY-like"/>
    <property type="match status" value="1"/>
</dbReference>
<feature type="repeat" description="TPR" evidence="4">
    <location>
        <begin position="446"/>
        <end position="479"/>
    </location>
</feature>
<dbReference type="RefSeq" id="WP_127027309.1">
    <property type="nucleotide sequence ID" value="NZ_RYFG02000009.1"/>
</dbReference>
<keyword evidence="1" id="KW-0677">Repeat</keyword>
<dbReference type="InterPro" id="IPR001789">
    <property type="entry name" value="Sig_transdc_resp-reg_receiver"/>
</dbReference>
<dbReference type="Gene3D" id="3.40.50.2300">
    <property type="match status" value="1"/>
</dbReference>
<evidence type="ECO:0000256" key="4">
    <source>
        <dbReference type="PROSITE-ProRule" id="PRU00339"/>
    </source>
</evidence>
<feature type="repeat" description="TPR" evidence="4">
    <location>
        <begin position="233"/>
        <end position="266"/>
    </location>
</feature>
<evidence type="ECO:0000313" key="6">
    <source>
        <dbReference type="EMBL" id="TRX03025.1"/>
    </source>
</evidence>
<dbReference type="InterPro" id="IPR011990">
    <property type="entry name" value="TPR-like_helical_dom_sf"/>
</dbReference>
<evidence type="ECO:0000259" key="5">
    <source>
        <dbReference type="PROSITE" id="PS50110"/>
    </source>
</evidence>
<dbReference type="InterPro" id="IPR039340">
    <property type="entry name" value="Tfc4/TFIIIC-102/Sfc4"/>
</dbReference>
<dbReference type="Pfam" id="PF13432">
    <property type="entry name" value="TPR_16"/>
    <property type="match status" value="1"/>
</dbReference>
<dbReference type="SMART" id="SM00448">
    <property type="entry name" value="REC"/>
    <property type="match status" value="1"/>
</dbReference>
<dbReference type="Pfam" id="PF13181">
    <property type="entry name" value="TPR_8"/>
    <property type="match status" value="2"/>
</dbReference>
<keyword evidence="3" id="KW-0597">Phosphoprotein</keyword>
<organism evidence="6 7">
    <name type="scientific">Candidatus Methylobacter oryzae</name>
    <dbReference type="NCBI Taxonomy" id="2497749"/>
    <lineage>
        <taxon>Bacteria</taxon>
        <taxon>Pseudomonadati</taxon>
        <taxon>Pseudomonadota</taxon>
        <taxon>Gammaproteobacteria</taxon>
        <taxon>Methylococcales</taxon>
        <taxon>Methylococcaceae</taxon>
        <taxon>Methylobacter</taxon>
    </lineage>
</organism>
<dbReference type="Gene3D" id="1.25.40.10">
    <property type="entry name" value="Tetratricopeptide repeat domain"/>
    <property type="match status" value="1"/>
</dbReference>
<protein>
    <submittedName>
        <fullName evidence="6">Tetratricopeptide repeat protein</fullName>
    </submittedName>
</protein>
<feature type="domain" description="Response regulatory" evidence="5">
    <location>
        <begin position="9"/>
        <end position="128"/>
    </location>
</feature>
<sequence length="539" mass="61152">MAVDLSSKKVLIIEDQAPMRDAIKQIVGSLGARFIVTEESGSNAIVAMRNHKFDIVLCDYNLLGEKTGQQVLEEARYLKLLPLSSIFIMATGEHRLELVLSAVDNKPDEYLIKPFSAKQLSSRIEKCQVRKDYLACVENEIDKGNLYQAIHQCEKLLRQDDKKMHMQLLKMQAELLVKVGDLNKAEQIYLDVKQQREFPWAKLGLGVVAFHRGDYVRAIKILDEVIEQHPMMLEAYDLLAKSYELIGDDEQALSSVNSAVELSPRSILRQKKLAVLADKTDNLFIAKKAYMATIKLGKNSIHKSPTDYSGLANIYLKTDFSDKALQVVRELNQQFHNDPEAMIRSALLEADIYQTKGHMELALQAQEKAFKLNKQFNKQLSRELRMEMVRECYLSGDTETSNEMLNDLVTANIDDKLFIKDLLTMCGDFVGDNHAEILVQKVKRDLVNINNKGVSLFQEGNIRKAIALFEKALTLMPDNHTIILNLVKTLIYEMKTSKPDQEKVMHAQSYINKAIQLGIPHNKVSVIQTELDAILSTIN</sequence>
<dbReference type="InterPro" id="IPR013105">
    <property type="entry name" value="TPR_2"/>
</dbReference>
<dbReference type="SUPFAM" id="SSF48452">
    <property type="entry name" value="TPR-like"/>
    <property type="match status" value="1"/>
</dbReference>
<accession>A0ABY3CGL3</accession>